<dbReference type="HOGENOM" id="CLU_327915_0_0_1"/>
<dbReference type="InterPro" id="IPR029526">
    <property type="entry name" value="PGBD"/>
</dbReference>
<name>B6QQB6_TALMQ</name>
<feature type="region of interest" description="Disordered" evidence="1">
    <location>
        <begin position="1"/>
        <end position="42"/>
    </location>
</feature>
<sequence>MSKHHVSLRSRAKKHCAHSSHGAASEIPKNPRGGPRTLTHQPHIYPRVSCQRFFTTGRSSQYFAVTPPSSHNQEQSPALPSITHWIEAQINTALARSEAMIDVASKTIQSHSVPTEASPWLDMTRWGDYLRGYSFQQVAPLGATPDLSQEPLLVEFASIRINSFLQRQRVWDRPLFIRLKKATYRSYEHLWQRLIFFVYRSTQPDQPIRLRHQLTPSQSRYLDEMVDYGMEVLAYQGQITRPASSSIRGSTLAEARALLDRACLRLSIALLDHTLKGDLFKSALVGFLAILGVDAEKQTFRDAYTYTPSLSGLVKMAQMFVVQEAVMQANEDQVEHPADALDEMRERFLVHGTRSPFAWITRLRTYGKKIQNTTTSLGYIYWSEDQQQLSYKGLEMTIESFRRFIQTEIEKAQHSLEMLFLLHEEESRESMALAPSNIVTEMYPPGSDPQPILTGKRAEAVAILKQIPEANEVRFEPIQTDKKRAPKLQIPPYIDIMEPYQIFSLFFTEDLFKVLADNTNMYAYAKLSKNMNPHHRNWRSTTPGELKAFVGAQIYMGFTKEPQLKDYWDEEKHNKSVHANHPLSNYITCFRFEQLKRFFHISEPSEVPGGFISTYYRPEPTEEEELQLSEEQLSGIWWHKVHTVFDILRKASKNLYIPSSNISIDEAMVCSHGRSSHTYKMPNKPISQGFKIFVLADHGYCYYFYPASRTKGVVEVGMAKELTKTGQMVYELVQTLPKDNKTYDLYLDNYFTSVNLFKALREIQVGACGTTRPHKEFPNLLKKLKDLGSYIPYHKVCAIPVNDVLCVAWQDNNIVLALTTIHTVDQTDDYIERTRRRPQKTSTNGPWCIKNSANKRSKICLSHALLMITIPIWEGWI</sequence>
<dbReference type="PANTHER" id="PTHR46599">
    <property type="entry name" value="PIGGYBAC TRANSPOSABLE ELEMENT-DERIVED PROTEIN 4"/>
    <property type="match status" value="1"/>
</dbReference>
<dbReference type="PANTHER" id="PTHR46599:SF3">
    <property type="entry name" value="PIGGYBAC TRANSPOSABLE ELEMENT-DERIVED PROTEIN 4"/>
    <property type="match status" value="1"/>
</dbReference>
<protein>
    <recommendedName>
        <fullName evidence="2">PiggyBac transposable element-derived protein domain-containing protein</fullName>
    </recommendedName>
</protein>
<proteinExistence type="predicted"/>
<accession>B6QQB6</accession>
<dbReference type="PhylomeDB" id="B6QQB6"/>
<organism evidence="3 4">
    <name type="scientific">Talaromyces marneffei (strain ATCC 18224 / CBS 334.59 / QM 7333)</name>
    <name type="common">Penicillium marneffei</name>
    <dbReference type="NCBI Taxonomy" id="441960"/>
    <lineage>
        <taxon>Eukaryota</taxon>
        <taxon>Fungi</taxon>
        <taxon>Dikarya</taxon>
        <taxon>Ascomycota</taxon>
        <taxon>Pezizomycotina</taxon>
        <taxon>Eurotiomycetes</taxon>
        <taxon>Eurotiomycetidae</taxon>
        <taxon>Eurotiales</taxon>
        <taxon>Trichocomaceae</taxon>
        <taxon>Talaromyces</taxon>
        <taxon>Talaromyces sect. Talaromyces</taxon>
    </lineage>
</organism>
<dbReference type="EMBL" id="DS995904">
    <property type="protein sequence ID" value="EEA20317.1"/>
    <property type="molecule type" value="Genomic_DNA"/>
</dbReference>
<evidence type="ECO:0000259" key="2">
    <source>
        <dbReference type="Pfam" id="PF13843"/>
    </source>
</evidence>
<evidence type="ECO:0000313" key="4">
    <source>
        <dbReference type="Proteomes" id="UP000001294"/>
    </source>
</evidence>
<feature type="compositionally biased region" description="Basic residues" evidence="1">
    <location>
        <begin position="1"/>
        <end position="18"/>
    </location>
</feature>
<evidence type="ECO:0000256" key="1">
    <source>
        <dbReference type="SAM" id="MobiDB-lite"/>
    </source>
</evidence>
<keyword evidence="4" id="KW-1185">Reference proteome</keyword>
<gene>
    <name evidence="3" type="ORF">PMAA_041630</name>
</gene>
<evidence type="ECO:0000313" key="3">
    <source>
        <dbReference type="EMBL" id="EEA20317.1"/>
    </source>
</evidence>
<dbReference type="AlphaFoldDB" id="B6QQB6"/>
<dbReference type="Pfam" id="PF13843">
    <property type="entry name" value="DDE_Tnp_1_7"/>
    <property type="match status" value="1"/>
</dbReference>
<dbReference type="VEuPathDB" id="FungiDB:PMAA_041630"/>
<dbReference type="Proteomes" id="UP000001294">
    <property type="component" value="Unassembled WGS sequence"/>
</dbReference>
<feature type="domain" description="PiggyBac transposable element-derived protein" evidence="2">
    <location>
        <begin position="499"/>
        <end position="844"/>
    </location>
</feature>
<reference evidence="4" key="1">
    <citation type="journal article" date="2015" name="Genome Announc.">
        <title>Genome sequence of the AIDS-associated pathogen Penicillium marneffei (ATCC18224) and its near taxonomic relative Talaromyces stipitatus (ATCC10500).</title>
        <authorList>
            <person name="Nierman W.C."/>
            <person name="Fedorova-Abrams N.D."/>
            <person name="Andrianopoulos A."/>
        </authorList>
    </citation>
    <scope>NUCLEOTIDE SEQUENCE [LARGE SCALE GENOMIC DNA]</scope>
    <source>
        <strain evidence="4">ATCC 18224 / CBS 334.59 / QM 7333</strain>
    </source>
</reference>